<comment type="caution">
    <text evidence="1">The sequence shown here is derived from an EMBL/GenBank/DDBJ whole genome shotgun (WGS) entry which is preliminary data.</text>
</comment>
<protein>
    <submittedName>
        <fullName evidence="1">Cof-type HAD-IIB family hydrolase</fullName>
    </submittedName>
</protein>
<dbReference type="Gene3D" id="3.40.50.1000">
    <property type="entry name" value="HAD superfamily/HAD-like"/>
    <property type="match status" value="1"/>
</dbReference>
<dbReference type="Gene3D" id="3.30.1240.10">
    <property type="match status" value="1"/>
</dbReference>
<dbReference type="AlphaFoldDB" id="A0AAE3AP80"/>
<dbReference type="Proteomes" id="UP001198962">
    <property type="component" value="Unassembled WGS sequence"/>
</dbReference>
<dbReference type="InterPro" id="IPR036412">
    <property type="entry name" value="HAD-like_sf"/>
</dbReference>
<dbReference type="RefSeq" id="WP_177978222.1">
    <property type="nucleotide sequence ID" value="NZ_JAJEPU010000028.1"/>
</dbReference>
<dbReference type="InterPro" id="IPR006379">
    <property type="entry name" value="HAD-SF_hydro_IIB"/>
</dbReference>
<name>A0AAE3AP80_9FIRM</name>
<proteinExistence type="predicted"/>
<dbReference type="NCBIfam" id="TIGR01484">
    <property type="entry name" value="HAD-SF-IIB"/>
    <property type="match status" value="1"/>
</dbReference>
<evidence type="ECO:0000313" key="2">
    <source>
        <dbReference type="Proteomes" id="UP001198962"/>
    </source>
</evidence>
<dbReference type="GO" id="GO:0005829">
    <property type="term" value="C:cytosol"/>
    <property type="evidence" value="ECO:0007669"/>
    <property type="project" value="TreeGrafter"/>
</dbReference>
<dbReference type="GO" id="GO:0016791">
    <property type="term" value="F:phosphatase activity"/>
    <property type="evidence" value="ECO:0007669"/>
    <property type="project" value="TreeGrafter"/>
</dbReference>
<evidence type="ECO:0000313" key="1">
    <source>
        <dbReference type="EMBL" id="MCC2165216.1"/>
    </source>
</evidence>
<sequence>MSRKALFFDIDGTLMSEVTREVPESAKEALRRTRACGNLVFVNTGRSYSELGKIMQMVEPDGWLCGCGTYIEVDGKPLYHRVMPEEQRRMICQAIEDADMDGLMEGKEGCYVPSPDSRFAEGRRIRESIHFALRSMNWGESCGDVEKFCVLADEKSDRAGFFRKLGLDIDVIDRGNGFYECVPAGHSKANAIDRILEAYGLTLEDAYVFGDSTNDLSMFEHVPNAIMMGKHSPQLEPYASFCTKTVEQDGIWYAMEHLGLLE</sequence>
<keyword evidence="2" id="KW-1185">Reference proteome</keyword>
<dbReference type="PANTHER" id="PTHR10000">
    <property type="entry name" value="PHOSPHOSERINE PHOSPHATASE"/>
    <property type="match status" value="1"/>
</dbReference>
<dbReference type="Pfam" id="PF08282">
    <property type="entry name" value="Hydrolase_3"/>
    <property type="match status" value="1"/>
</dbReference>
<dbReference type="InterPro" id="IPR023214">
    <property type="entry name" value="HAD_sf"/>
</dbReference>
<dbReference type="EMBL" id="JAJEPU010000028">
    <property type="protein sequence ID" value="MCC2165216.1"/>
    <property type="molecule type" value="Genomic_DNA"/>
</dbReference>
<dbReference type="SUPFAM" id="SSF56784">
    <property type="entry name" value="HAD-like"/>
    <property type="match status" value="1"/>
</dbReference>
<organism evidence="1 2">
    <name type="scientific">Brotaphodocola catenula</name>
    <dbReference type="NCBI Taxonomy" id="2885361"/>
    <lineage>
        <taxon>Bacteria</taxon>
        <taxon>Bacillati</taxon>
        <taxon>Bacillota</taxon>
        <taxon>Clostridia</taxon>
        <taxon>Lachnospirales</taxon>
        <taxon>Lachnospiraceae</taxon>
        <taxon>Brotaphodocola</taxon>
    </lineage>
</organism>
<dbReference type="GO" id="GO:0000287">
    <property type="term" value="F:magnesium ion binding"/>
    <property type="evidence" value="ECO:0007669"/>
    <property type="project" value="TreeGrafter"/>
</dbReference>
<reference evidence="1" key="1">
    <citation type="submission" date="2021-10" db="EMBL/GenBank/DDBJ databases">
        <title>Anaerobic single-cell dispensing facilitates the cultivation of human gut bacteria.</title>
        <authorList>
            <person name="Afrizal A."/>
        </authorList>
    </citation>
    <scope>NUCLEOTIDE SEQUENCE</scope>
    <source>
        <strain evidence="1">CLA-AA-H274</strain>
    </source>
</reference>
<dbReference type="PANTHER" id="PTHR10000:SF25">
    <property type="entry name" value="PHOSPHATASE YKRA-RELATED"/>
    <property type="match status" value="1"/>
</dbReference>
<keyword evidence="1" id="KW-0378">Hydrolase</keyword>
<dbReference type="SFLD" id="SFLDS00003">
    <property type="entry name" value="Haloacid_Dehalogenase"/>
    <property type="match status" value="1"/>
</dbReference>
<dbReference type="SFLD" id="SFLDG01140">
    <property type="entry name" value="C2.B:_Phosphomannomutase_and_P"/>
    <property type="match status" value="1"/>
</dbReference>
<gene>
    <name evidence="1" type="ORF">LKD32_10070</name>
</gene>
<accession>A0AAE3AP80</accession>